<sequence length="143" mass="15363">MTRANKKKTGLTDTQKIGLGVGLTAAAVAAAGTFFLYGSKGASKNRKVVKSWALKAKAEVLEKLEKAQQMSKDEYEQLIDTVGGAYAGLKEASKVDISGFKKEMKEYWGKIERTAKPKKKAVSKSAVKKVAKKVAKPAVAKKA</sequence>
<reference evidence="3" key="1">
    <citation type="submission" date="2017-09" db="EMBL/GenBank/DDBJ databases">
        <title>Depth-based differentiation of microbial function through sediment-hosted aquifers and enrichment of novel symbionts in the deep terrestrial subsurface.</title>
        <authorList>
            <person name="Probst A.J."/>
            <person name="Ladd B."/>
            <person name="Jarett J.K."/>
            <person name="Geller-Mcgrath D.E."/>
            <person name="Sieber C.M.K."/>
            <person name="Emerson J.B."/>
            <person name="Anantharaman K."/>
            <person name="Thomas B.C."/>
            <person name="Malmstrom R."/>
            <person name="Stieglmeier M."/>
            <person name="Klingl A."/>
            <person name="Woyke T."/>
            <person name="Ryan C.M."/>
            <person name="Banfield J.F."/>
        </authorList>
    </citation>
    <scope>NUCLEOTIDE SEQUENCE [LARGE SCALE GENOMIC DNA]</scope>
</reference>
<keyword evidence="1" id="KW-0812">Transmembrane</keyword>
<keyword evidence="1" id="KW-1133">Transmembrane helix</keyword>
<evidence type="ECO:0000313" key="3">
    <source>
        <dbReference type="Proteomes" id="UP000230391"/>
    </source>
</evidence>
<protein>
    <recommendedName>
        <fullName evidence="4">YtxH domain-containing protein</fullName>
    </recommendedName>
</protein>
<gene>
    <name evidence="2" type="ORF">CO026_01445</name>
</gene>
<keyword evidence="1" id="KW-0472">Membrane</keyword>
<name>A0A2M8FF68_9BACT</name>
<feature type="transmembrane region" description="Helical" evidence="1">
    <location>
        <begin position="17"/>
        <end position="37"/>
    </location>
</feature>
<dbReference type="Proteomes" id="UP000230391">
    <property type="component" value="Unassembled WGS sequence"/>
</dbReference>
<evidence type="ECO:0000256" key="1">
    <source>
        <dbReference type="SAM" id="Phobius"/>
    </source>
</evidence>
<accession>A0A2M8FF68</accession>
<organism evidence="2 3">
    <name type="scientific">Candidatus Kaiserbacteria bacterium CG_4_9_14_0_2_um_filter_41_32</name>
    <dbReference type="NCBI Taxonomy" id="1974601"/>
    <lineage>
        <taxon>Bacteria</taxon>
        <taxon>Candidatus Kaiseribacteriota</taxon>
    </lineage>
</organism>
<dbReference type="EMBL" id="PFRD01000056">
    <property type="protein sequence ID" value="PJC56231.1"/>
    <property type="molecule type" value="Genomic_DNA"/>
</dbReference>
<evidence type="ECO:0000313" key="2">
    <source>
        <dbReference type="EMBL" id="PJC56231.1"/>
    </source>
</evidence>
<comment type="caution">
    <text evidence="2">The sequence shown here is derived from an EMBL/GenBank/DDBJ whole genome shotgun (WGS) entry which is preliminary data.</text>
</comment>
<evidence type="ECO:0008006" key="4">
    <source>
        <dbReference type="Google" id="ProtNLM"/>
    </source>
</evidence>
<dbReference type="AlphaFoldDB" id="A0A2M8FF68"/>
<proteinExistence type="predicted"/>